<comment type="caution">
    <text evidence="3">The sequence shown here is derived from an EMBL/GenBank/DDBJ whole genome shotgun (WGS) entry which is preliminary data.</text>
</comment>
<name>A0A1Y1XRS1_9FUNG</name>
<protein>
    <submittedName>
        <fullName evidence="3">Uncharacterized protein</fullName>
    </submittedName>
</protein>
<feature type="chain" id="PRO_5012485883" evidence="2">
    <location>
        <begin position="23"/>
        <end position="172"/>
    </location>
</feature>
<feature type="region of interest" description="Disordered" evidence="1">
    <location>
        <begin position="33"/>
        <end position="55"/>
    </location>
</feature>
<feature type="compositionally biased region" description="Acidic residues" evidence="1">
    <location>
        <begin position="116"/>
        <end position="126"/>
    </location>
</feature>
<evidence type="ECO:0000256" key="1">
    <source>
        <dbReference type="SAM" id="MobiDB-lite"/>
    </source>
</evidence>
<dbReference type="AlphaFoldDB" id="A0A1Y1XRS1"/>
<organism evidence="3 4">
    <name type="scientific">Basidiobolus meristosporus CBS 931.73</name>
    <dbReference type="NCBI Taxonomy" id="1314790"/>
    <lineage>
        <taxon>Eukaryota</taxon>
        <taxon>Fungi</taxon>
        <taxon>Fungi incertae sedis</taxon>
        <taxon>Zoopagomycota</taxon>
        <taxon>Entomophthoromycotina</taxon>
        <taxon>Basidiobolomycetes</taxon>
        <taxon>Basidiobolales</taxon>
        <taxon>Basidiobolaceae</taxon>
        <taxon>Basidiobolus</taxon>
    </lineage>
</organism>
<feature type="region of interest" description="Disordered" evidence="1">
    <location>
        <begin position="96"/>
        <end position="126"/>
    </location>
</feature>
<dbReference type="InParanoid" id="A0A1Y1XRS1"/>
<evidence type="ECO:0000313" key="3">
    <source>
        <dbReference type="EMBL" id="ORX88433.1"/>
    </source>
</evidence>
<feature type="signal peptide" evidence="2">
    <location>
        <begin position="1"/>
        <end position="22"/>
    </location>
</feature>
<evidence type="ECO:0000256" key="2">
    <source>
        <dbReference type="SAM" id="SignalP"/>
    </source>
</evidence>
<proteinExistence type="predicted"/>
<reference evidence="3 4" key="1">
    <citation type="submission" date="2016-07" db="EMBL/GenBank/DDBJ databases">
        <title>Pervasive Adenine N6-methylation of Active Genes in Fungi.</title>
        <authorList>
            <consortium name="DOE Joint Genome Institute"/>
            <person name="Mondo S.J."/>
            <person name="Dannebaum R.O."/>
            <person name="Kuo R.C."/>
            <person name="Labutti K."/>
            <person name="Haridas S."/>
            <person name="Kuo A."/>
            <person name="Salamov A."/>
            <person name="Ahrendt S.R."/>
            <person name="Lipzen A."/>
            <person name="Sullivan W."/>
            <person name="Andreopoulos W.B."/>
            <person name="Clum A."/>
            <person name="Lindquist E."/>
            <person name="Daum C."/>
            <person name="Ramamoorthy G.K."/>
            <person name="Gryganskyi A."/>
            <person name="Culley D."/>
            <person name="Magnuson J.K."/>
            <person name="James T.Y."/>
            <person name="O'Malley M.A."/>
            <person name="Stajich J.E."/>
            <person name="Spatafora J.W."/>
            <person name="Visel A."/>
            <person name="Grigoriev I.V."/>
        </authorList>
    </citation>
    <scope>NUCLEOTIDE SEQUENCE [LARGE SCALE GENOMIC DNA]</scope>
    <source>
        <strain evidence="3 4">CBS 931.73</strain>
    </source>
</reference>
<evidence type="ECO:0000313" key="4">
    <source>
        <dbReference type="Proteomes" id="UP000193498"/>
    </source>
</evidence>
<dbReference type="EMBL" id="MCFE01000530">
    <property type="protein sequence ID" value="ORX88433.1"/>
    <property type="molecule type" value="Genomic_DNA"/>
</dbReference>
<dbReference type="Proteomes" id="UP000193498">
    <property type="component" value="Unassembled WGS sequence"/>
</dbReference>
<accession>A0A1Y1XRS1</accession>
<sequence>MLRQQALPIALLMAALTMGAQLHSTTDPASLGNVASGSAASESLGPAQNPGDGYTVREFKSNKKEDASRIMSLILQQMTNSIHKKEYPPLSNMLDMDDANTGAASDPKAPPVETGDVGEGEDTAEMNPEEAELWGRYGRWRRGYWGRGRFGRYGGYNRWGGGRYGGCYDWDC</sequence>
<keyword evidence="4" id="KW-1185">Reference proteome</keyword>
<gene>
    <name evidence="3" type="ORF">K493DRAFT_306618</name>
</gene>
<keyword evidence="2" id="KW-0732">Signal</keyword>